<evidence type="ECO:0000313" key="1">
    <source>
        <dbReference type="EMBL" id="MBB4883176.1"/>
    </source>
</evidence>
<dbReference type="OrthoDB" id="4559282at2"/>
<organism evidence="1 2">
    <name type="scientific">Micrococcus flavus</name>
    <dbReference type="NCBI Taxonomy" id="384602"/>
    <lineage>
        <taxon>Bacteria</taxon>
        <taxon>Bacillati</taxon>
        <taxon>Actinomycetota</taxon>
        <taxon>Actinomycetes</taxon>
        <taxon>Micrococcales</taxon>
        <taxon>Micrococcaceae</taxon>
        <taxon>Micrococcus</taxon>
    </lineage>
</organism>
<accession>A0A4Y8X522</accession>
<gene>
    <name evidence="1" type="ORF">BJ976_001527</name>
</gene>
<evidence type="ECO:0000313" key="2">
    <source>
        <dbReference type="Proteomes" id="UP000560081"/>
    </source>
</evidence>
<keyword evidence="2" id="KW-1185">Reference proteome</keyword>
<reference evidence="1 2" key="1">
    <citation type="submission" date="2020-08" db="EMBL/GenBank/DDBJ databases">
        <title>Sequencing the genomes of 1000 actinobacteria strains.</title>
        <authorList>
            <person name="Klenk H.-P."/>
        </authorList>
    </citation>
    <scope>NUCLEOTIDE SEQUENCE [LARGE SCALE GENOMIC DNA]</scope>
    <source>
        <strain evidence="1 2">DSM 19079</strain>
    </source>
</reference>
<dbReference type="RefSeq" id="WP_135028464.1">
    <property type="nucleotide sequence ID" value="NZ_BMLA01000001.1"/>
</dbReference>
<evidence type="ECO:0008006" key="3">
    <source>
        <dbReference type="Google" id="ProtNLM"/>
    </source>
</evidence>
<dbReference type="AlphaFoldDB" id="A0A4Y8X522"/>
<protein>
    <recommendedName>
        <fullName evidence="3">DUF4352 domain-containing protein</fullName>
    </recommendedName>
</protein>
<dbReference type="EMBL" id="JACHMC010000001">
    <property type="protein sequence ID" value="MBB4883176.1"/>
    <property type="molecule type" value="Genomic_DNA"/>
</dbReference>
<name>A0A4Y8X522_9MICC</name>
<comment type="caution">
    <text evidence="1">The sequence shown here is derived from an EMBL/GenBank/DDBJ whole genome shotgun (WGS) entry which is preliminary data.</text>
</comment>
<dbReference type="Proteomes" id="UP000560081">
    <property type="component" value="Unassembled WGS sequence"/>
</dbReference>
<proteinExistence type="predicted"/>
<sequence length="136" mass="14484">MAGLTTPDGESLIEFTINDISTEVTCTEPDPTAPENGSLVALEAELEVFPGADDQYVDGEILNGGRFRFIGEDGETFSGDLATLATYSCIPIADLLKTDIGEGEKSSGVILLDVPAESGVLLLEEPMSGNKWEWEL</sequence>